<dbReference type="Gene3D" id="3.40.50.2300">
    <property type="match status" value="1"/>
</dbReference>
<dbReference type="AlphaFoldDB" id="A0A841K7D5"/>
<gene>
    <name evidence="4" type="ORF">HNQ77_005016</name>
</gene>
<dbReference type="SMART" id="SM00448">
    <property type="entry name" value="REC"/>
    <property type="match status" value="1"/>
</dbReference>
<evidence type="ECO:0000256" key="1">
    <source>
        <dbReference type="ARBA" id="ARBA00022553"/>
    </source>
</evidence>
<feature type="domain" description="Response regulatory" evidence="3">
    <location>
        <begin position="1"/>
        <end position="118"/>
    </location>
</feature>
<dbReference type="PANTHER" id="PTHR44591">
    <property type="entry name" value="STRESS RESPONSE REGULATOR PROTEIN 1"/>
    <property type="match status" value="1"/>
</dbReference>
<sequence length="128" mass="13745">MIVDDSPSMRKIIRRVLALSGYDLSCCHEAGNGIEAIALLDSTPVDVVFTDINMPGMNGEELVEKMAGNAAYRSIPVLVVSTDRSDERLQRMLALGARGYLTKPFQPEALGEAIRKVLGGTEHAASAV</sequence>
<protein>
    <submittedName>
        <fullName evidence="4">Two-component system chemotaxis response regulator CheY</fullName>
    </submittedName>
</protein>
<dbReference type="PROSITE" id="PS50110">
    <property type="entry name" value="RESPONSE_REGULATORY"/>
    <property type="match status" value="1"/>
</dbReference>
<accession>A0A841K7D5</accession>
<dbReference type="InterPro" id="IPR050595">
    <property type="entry name" value="Bact_response_regulator"/>
</dbReference>
<evidence type="ECO:0000259" key="3">
    <source>
        <dbReference type="PROSITE" id="PS50110"/>
    </source>
</evidence>
<proteinExistence type="predicted"/>
<dbReference type="RefSeq" id="WP_260315486.1">
    <property type="nucleotide sequence ID" value="NZ_JACHEK010000012.1"/>
</dbReference>
<evidence type="ECO:0000256" key="2">
    <source>
        <dbReference type="PROSITE-ProRule" id="PRU00169"/>
    </source>
</evidence>
<dbReference type="SUPFAM" id="SSF52172">
    <property type="entry name" value="CheY-like"/>
    <property type="match status" value="1"/>
</dbReference>
<feature type="modified residue" description="4-aspartylphosphate" evidence="2">
    <location>
        <position position="51"/>
    </location>
</feature>
<dbReference type="Pfam" id="PF00072">
    <property type="entry name" value="Response_reg"/>
    <property type="match status" value="1"/>
</dbReference>
<reference evidence="4 5" key="1">
    <citation type="submission" date="2020-08" db="EMBL/GenBank/DDBJ databases">
        <title>Genomic Encyclopedia of Type Strains, Phase IV (KMG-IV): sequencing the most valuable type-strain genomes for metagenomic binning, comparative biology and taxonomic classification.</title>
        <authorList>
            <person name="Goeker M."/>
        </authorList>
    </citation>
    <scope>NUCLEOTIDE SEQUENCE [LARGE SCALE GENOMIC DNA]</scope>
    <source>
        <strain evidence="4 5">DSM 103733</strain>
    </source>
</reference>
<evidence type="ECO:0000313" key="5">
    <source>
        <dbReference type="Proteomes" id="UP000538666"/>
    </source>
</evidence>
<evidence type="ECO:0000313" key="4">
    <source>
        <dbReference type="EMBL" id="MBB6147031.1"/>
    </source>
</evidence>
<dbReference type="EMBL" id="JACHEK010000012">
    <property type="protein sequence ID" value="MBB6147031.1"/>
    <property type="molecule type" value="Genomic_DNA"/>
</dbReference>
<comment type="caution">
    <text evidence="4">The sequence shown here is derived from an EMBL/GenBank/DDBJ whole genome shotgun (WGS) entry which is preliminary data.</text>
</comment>
<keyword evidence="1 2" id="KW-0597">Phosphoprotein</keyword>
<dbReference type="InterPro" id="IPR011006">
    <property type="entry name" value="CheY-like_superfamily"/>
</dbReference>
<dbReference type="GO" id="GO:0000160">
    <property type="term" value="P:phosphorelay signal transduction system"/>
    <property type="evidence" value="ECO:0007669"/>
    <property type="project" value="InterPro"/>
</dbReference>
<name>A0A841K7D5_9BACT</name>
<organism evidence="4 5">
    <name type="scientific">Silvibacterium bohemicum</name>
    <dbReference type="NCBI Taxonomy" id="1577686"/>
    <lineage>
        <taxon>Bacteria</taxon>
        <taxon>Pseudomonadati</taxon>
        <taxon>Acidobacteriota</taxon>
        <taxon>Terriglobia</taxon>
        <taxon>Terriglobales</taxon>
        <taxon>Acidobacteriaceae</taxon>
        <taxon>Silvibacterium</taxon>
    </lineage>
</organism>
<dbReference type="PANTHER" id="PTHR44591:SF25">
    <property type="entry name" value="CHEMOTAXIS TWO-COMPONENT RESPONSE REGULATOR"/>
    <property type="match status" value="1"/>
</dbReference>
<dbReference type="InterPro" id="IPR001789">
    <property type="entry name" value="Sig_transdc_resp-reg_receiver"/>
</dbReference>
<keyword evidence="5" id="KW-1185">Reference proteome</keyword>
<dbReference type="Proteomes" id="UP000538666">
    <property type="component" value="Unassembled WGS sequence"/>
</dbReference>